<dbReference type="Proteomes" id="UP000295499">
    <property type="component" value="Unassembled WGS sequence"/>
</dbReference>
<protein>
    <submittedName>
        <fullName evidence="2">Uncharacterized protein</fullName>
    </submittedName>
</protein>
<name>A0A4R6IQZ3_9SPHI</name>
<organism evidence="2 3">
    <name type="scientific">Pedobacter duraquae</name>
    <dbReference type="NCBI Taxonomy" id="425511"/>
    <lineage>
        <taxon>Bacteria</taxon>
        <taxon>Pseudomonadati</taxon>
        <taxon>Bacteroidota</taxon>
        <taxon>Sphingobacteriia</taxon>
        <taxon>Sphingobacteriales</taxon>
        <taxon>Sphingobacteriaceae</taxon>
        <taxon>Pedobacter</taxon>
    </lineage>
</organism>
<accession>A0A4R6IQZ3</accession>
<evidence type="ECO:0000313" key="2">
    <source>
        <dbReference type="EMBL" id="TDO24355.1"/>
    </source>
</evidence>
<keyword evidence="3" id="KW-1185">Reference proteome</keyword>
<dbReference type="AlphaFoldDB" id="A0A4R6IQZ3"/>
<comment type="caution">
    <text evidence="2">The sequence shown here is derived from an EMBL/GenBank/DDBJ whole genome shotgun (WGS) entry which is preliminary data.</text>
</comment>
<feature type="transmembrane region" description="Helical" evidence="1">
    <location>
        <begin position="123"/>
        <end position="140"/>
    </location>
</feature>
<feature type="transmembrane region" description="Helical" evidence="1">
    <location>
        <begin position="146"/>
        <end position="169"/>
    </location>
</feature>
<evidence type="ECO:0000313" key="3">
    <source>
        <dbReference type="Proteomes" id="UP000295499"/>
    </source>
</evidence>
<keyword evidence="1" id="KW-0472">Membrane</keyword>
<dbReference type="OrthoDB" id="794917at2"/>
<keyword evidence="1" id="KW-1133">Transmembrane helix</keyword>
<dbReference type="RefSeq" id="WP_133552266.1">
    <property type="nucleotide sequence ID" value="NZ_SNWM01000001.1"/>
</dbReference>
<feature type="transmembrane region" description="Helical" evidence="1">
    <location>
        <begin position="40"/>
        <end position="60"/>
    </location>
</feature>
<gene>
    <name evidence="2" type="ORF">CLV32_0644</name>
</gene>
<proteinExistence type="predicted"/>
<dbReference type="EMBL" id="SNWM01000001">
    <property type="protein sequence ID" value="TDO24355.1"/>
    <property type="molecule type" value="Genomic_DNA"/>
</dbReference>
<reference evidence="2 3" key="1">
    <citation type="submission" date="2019-03" db="EMBL/GenBank/DDBJ databases">
        <title>Genomic Encyclopedia of Archaeal and Bacterial Type Strains, Phase II (KMG-II): from individual species to whole genera.</title>
        <authorList>
            <person name="Goeker M."/>
        </authorList>
    </citation>
    <scope>NUCLEOTIDE SEQUENCE [LARGE SCALE GENOMIC DNA]</scope>
    <source>
        <strain evidence="2 3">DSM 19034</strain>
    </source>
</reference>
<keyword evidence="1" id="KW-0812">Transmembrane</keyword>
<evidence type="ECO:0000256" key="1">
    <source>
        <dbReference type="SAM" id="Phobius"/>
    </source>
</evidence>
<feature type="transmembrane region" description="Helical" evidence="1">
    <location>
        <begin position="66"/>
        <end position="87"/>
    </location>
</feature>
<sequence>MQEFDHIQSLWDTHKVEVKISSDEMLSQVKKDVGGIRTRSVLNIAGMILSFLAIAALWLFFDFNSWTTHAGLTITITVIAVYTFILYRGHRLIAQNDFTAHPKEFLASLKSYQLDRFKLYNRLYWIYAVALSIGIILYFFEMLSYYSPLMQCAAIILTFAWMLFCSTLVRKTAMKREKERISLLIEKFERISSQFKENS</sequence>